<dbReference type="Pfam" id="PF01909">
    <property type="entry name" value="NTP_transf_2"/>
    <property type="match status" value="1"/>
</dbReference>
<reference evidence="2" key="2">
    <citation type="journal article" date="2021" name="PeerJ">
        <title>Extensive microbial diversity within the chicken gut microbiome revealed by metagenomics and culture.</title>
        <authorList>
            <person name="Gilroy R."/>
            <person name="Ravi A."/>
            <person name="Getino M."/>
            <person name="Pursley I."/>
            <person name="Horton D.L."/>
            <person name="Alikhan N.F."/>
            <person name="Baker D."/>
            <person name="Gharbi K."/>
            <person name="Hall N."/>
            <person name="Watson M."/>
            <person name="Adriaenssens E.M."/>
            <person name="Foster-Nyarko E."/>
            <person name="Jarju S."/>
            <person name="Secka A."/>
            <person name="Antonio M."/>
            <person name="Oren A."/>
            <person name="Chaudhuri R.R."/>
            <person name="La Ragione R."/>
            <person name="Hildebrand F."/>
            <person name="Pallen M.J."/>
        </authorList>
    </citation>
    <scope>NUCLEOTIDE SEQUENCE</scope>
    <source>
        <strain evidence="2">ChiBcec6-7307</strain>
    </source>
</reference>
<gene>
    <name evidence="2" type="ORF">IAC80_09310</name>
</gene>
<dbReference type="Gene3D" id="3.30.460.10">
    <property type="entry name" value="Beta Polymerase, domain 2"/>
    <property type="match status" value="1"/>
</dbReference>
<dbReference type="GO" id="GO:0016779">
    <property type="term" value="F:nucleotidyltransferase activity"/>
    <property type="evidence" value="ECO:0007669"/>
    <property type="project" value="InterPro"/>
</dbReference>
<name>A0A9D1T975_9FIRM</name>
<organism evidence="2 3">
    <name type="scientific">Candidatus Merdiplasma excrementigallinarum</name>
    <dbReference type="NCBI Taxonomy" id="2840864"/>
    <lineage>
        <taxon>Bacteria</taxon>
        <taxon>Bacillati</taxon>
        <taxon>Bacillota</taxon>
        <taxon>Clostridia</taxon>
        <taxon>Lachnospirales</taxon>
        <taxon>Lachnospiraceae</taxon>
        <taxon>Lachnospiraceae incertae sedis</taxon>
        <taxon>Candidatus Merdiplasma</taxon>
    </lineage>
</organism>
<evidence type="ECO:0000313" key="2">
    <source>
        <dbReference type="EMBL" id="HIV24115.1"/>
    </source>
</evidence>
<protein>
    <submittedName>
        <fullName evidence="2">Nucleotidyltransferase domain-containing protein</fullName>
    </submittedName>
</protein>
<dbReference type="EMBL" id="DVOS01000076">
    <property type="protein sequence ID" value="HIV24115.1"/>
    <property type="molecule type" value="Genomic_DNA"/>
</dbReference>
<dbReference type="InterPro" id="IPR002934">
    <property type="entry name" value="Polymerase_NTP_transf_dom"/>
</dbReference>
<dbReference type="SUPFAM" id="SSF81301">
    <property type="entry name" value="Nucleotidyltransferase"/>
    <property type="match status" value="1"/>
</dbReference>
<dbReference type="CDD" id="cd05403">
    <property type="entry name" value="NT_KNTase_like"/>
    <property type="match status" value="1"/>
</dbReference>
<dbReference type="Proteomes" id="UP000886889">
    <property type="component" value="Unassembled WGS sequence"/>
</dbReference>
<evidence type="ECO:0000259" key="1">
    <source>
        <dbReference type="Pfam" id="PF01909"/>
    </source>
</evidence>
<sequence length="213" mass="24657">MEQVIAYLKQTYNPLSILVYGSFADGSHSANSDFDALVISESHPPFHDVSFVNGIQLDVFVYPRSCFEADVNYENFIQLFDCRIAADTEDIGRKLKDGVLFYLAGLPKKSPDEIRSDTAWCRKMLLRTRRGDAEGMFRWHWLLVDSLEIFCGMAGHPYFGPKKSLRWMKQEHPEAYTLYTDALTHFEFQAAERWVDFLEQSLDSFLRICEKNA</sequence>
<comment type="caution">
    <text evidence="2">The sequence shown here is derived from an EMBL/GenBank/DDBJ whole genome shotgun (WGS) entry which is preliminary data.</text>
</comment>
<reference evidence="2" key="1">
    <citation type="submission" date="2020-10" db="EMBL/GenBank/DDBJ databases">
        <authorList>
            <person name="Gilroy R."/>
        </authorList>
    </citation>
    <scope>NUCLEOTIDE SEQUENCE</scope>
    <source>
        <strain evidence="2">ChiBcec6-7307</strain>
    </source>
</reference>
<dbReference type="InterPro" id="IPR043519">
    <property type="entry name" value="NT_sf"/>
</dbReference>
<proteinExistence type="predicted"/>
<evidence type="ECO:0000313" key="3">
    <source>
        <dbReference type="Proteomes" id="UP000886889"/>
    </source>
</evidence>
<dbReference type="AlphaFoldDB" id="A0A9D1T975"/>
<accession>A0A9D1T975</accession>
<feature type="domain" description="Polymerase nucleotidyl transferase" evidence="1">
    <location>
        <begin position="2"/>
        <end position="46"/>
    </location>
</feature>